<evidence type="ECO:0000313" key="3">
    <source>
        <dbReference type="Proteomes" id="UP001341840"/>
    </source>
</evidence>
<gene>
    <name evidence="2" type="ORF">PIB30_109571</name>
</gene>
<keyword evidence="3" id="KW-1185">Reference proteome</keyword>
<accession>A0ABU6RZT2</accession>
<organism evidence="2 3">
    <name type="scientific">Stylosanthes scabra</name>
    <dbReference type="NCBI Taxonomy" id="79078"/>
    <lineage>
        <taxon>Eukaryota</taxon>
        <taxon>Viridiplantae</taxon>
        <taxon>Streptophyta</taxon>
        <taxon>Embryophyta</taxon>
        <taxon>Tracheophyta</taxon>
        <taxon>Spermatophyta</taxon>
        <taxon>Magnoliopsida</taxon>
        <taxon>eudicotyledons</taxon>
        <taxon>Gunneridae</taxon>
        <taxon>Pentapetalae</taxon>
        <taxon>rosids</taxon>
        <taxon>fabids</taxon>
        <taxon>Fabales</taxon>
        <taxon>Fabaceae</taxon>
        <taxon>Papilionoideae</taxon>
        <taxon>50 kb inversion clade</taxon>
        <taxon>dalbergioids sensu lato</taxon>
        <taxon>Dalbergieae</taxon>
        <taxon>Pterocarpus clade</taxon>
        <taxon>Stylosanthes</taxon>
    </lineage>
</organism>
<reference evidence="2 3" key="1">
    <citation type="journal article" date="2023" name="Plants (Basel)">
        <title>Bridging the Gap: Combining Genomics and Transcriptomics Approaches to Understand Stylosanthes scabra, an Orphan Legume from the Brazilian Caatinga.</title>
        <authorList>
            <person name="Ferreira-Neto J.R.C."/>
            <person name="da Silva M.D."/>
            <person name="Binneck E."/>
            <person name="de Melo N.F."/>
            <person name="da Silva R.H."/>
            <person name="de Melo A.L.T.M."/>
            <person name="Pandolfi V."/>
            <person name="Bustamante F.O."/>
            <person name="Brasileiro-Vidal A.C."/>
            <person name="Benko-Iseppon A.M."/>
        </authorList>
    </citation>
    <scope>NUCLEOTIDE SEQUENCE [LARGE SCALE GENOMIC DNA]</scope>
    <source>
        <tissue evidence="2">Leaves</tissue>
    </source>
</reference>
<comment type="caution">
    <text evidence="2">The sequence shown here is derived from an EMBL/GenBank/DDBJ whole genome shotgun (WGS) entry which is preliminary data.</text>
</comment>
<evidence type="ECO:0000313" key="2">
    <source>
        <dbReference type="EMBL" id="MED6129611.1"/>
    </source>
</evidence>
<protein>
    <submittedName>
        <fullName evidence="2">Uncharacterized protein</fullName>
    </submittedName>
</protein>
<dbReference type="EMBL" id="JASCZI010035907">
    <property type="protein sequence ID" value="MED6129611.1"/>
    <property type="molecule type" value="Genomic_DNA"/>
</dbReference>
<dbReference type="Proteomes" id="UP001341840">
    <property type="component" value="Unassembled WGS sequence"/>
</dbReference>
<feature type="region of interest" description="Disordered" evidence="1">
    <location>
        <begin position="1"/>
        <end position="28"/>
    </location>
</feature>
<evidence type="ECO:0000256" key="1">
    <source>
        <dbReference type="SAM" id="MobiDB-lite"/>
    </source>
</evidence>
<name>A0ABU6RZT2_9FABA</name>
<proteinExistence type="predicted"/>
<feature type="non-terminal residue" evidence="2">
    <location>
        <position position="111"/>
    </location>
</feature>
<sequence>MPAAVSLRAATTPAADTKRSRGPPKSRMCHCHRRVALPSPSLSVQLPVPMSDLTVEQAVRKEQLMWLGLLKQPFVNHHRCARRCSVPRKYRRRDRWLLGHDRRDATEASSS</sequence>